<dbReference type="NCBIfam" id="TIGR01354">
    <property type="entry name" value="cyt_deam_tetra"/>
    <property type="match status" value="1"/>
</dbReference>
<dbReference type="STRING" id="97331.A0A436ZUV2"/>
<dbReference type="SUPFAM" id="SSF53927">
    <property type="entry name" value="Cytidine deaminase-like"/>
    <property type="match status" value="1"/>
</dbReference>
<comment type="function">
    <text evidence="2 13">This enzyme scavenges exogenous and endogenous cytidine and 2'-deoxycytidine for UMP synthesis.</text>
</comment>
<comment type="catalytic activity">
    <reaction evidence="13">
        <text>2'-deoxycytidine + H2O + H(+) = 2'-deoxyuridine + NH4(+)</text>
        <dbReference type="Rhea" id="RHEA:13433"/>
        <dbReference type="ChEBI" id="CHEBI:15377"/>
        <dbReference type="ChEBI" id="CHEBI:15378"/>
        <dbReference type="ChEBI" id="CHEBI:15698"/>
        <dbReference type="ChEBI" id="CHEBI:16450"/>
        <dbReference type="ChEBI" id="CHEBI:28938"/>
        <dbReference type="EC" id="3.5.4.5"/>
    </reaction>
</comment>
<dbReference type="NCBIfam" id="NF004064">
    <property type="entry name" value="PRK05578.1"/>
    <property type="match status" value="1"/>
</dbReference>
<feature type="active site" description="Proton donor" evidence="10">
    <location>
        <position position="68"/>
    </location>
</feature>
<dbReference type="PANTHER" id="PTHR11644">
    <property type="entry name" value="CYTIDINE DEAMINASE"/>
    <property type="match status" value="1"/>
</dbReference>
<dbReference type="GO" id="GO:0072527">
    <property type="term" value="P:pyrimidine-containing compound metabolic process"/>
    <property type="evidence" value="ECO:0007669"/>
    <property type="project" value="UniProtKB-ARBA"/>
</dbReference>
<evidence type="ECO:0000256" key="8">
    <source>
        <dbReference type="ARBA" id="ARBA00032005"/>
    </source>
</evidence>
<dbReference type="CDD" id="cd01283">
    <property type="entry name" value="cytidine_deaminase"/>
    <property type="match status" value="1"/>
</dbReference>
<dbReference type="OrthoDB" id="414540at2759"/>
<evidence type="ECO:0000256" key="10">
    <source>
        <dbReference type="PIRSR" id="PIRSR606262-1"/>
    </source>
</evidence>
<feature type="domain" description="CMP/dCMP-type deaminase" evidence="14">
    <location>
        <begin position="14"/>
        <end position="144"/>
    </location>
</feature>
<keyword evidence="5 12" id="KW-0479">Metal-binding</keyword>
<dbReference type="Pfam" id="PF00383">
    <property type="entry name" value="dCMP_cyt_deam_1"/>
    <property type="match status" value="1"/>
</dbReference>
<keyword evidence="7 12" id="KW-0862">Zinc</keyword>
<evidence type="ECO:0000256" key="2">
    <source>
        <dbReference type="ARBA" id="ARBA00003949"/>
    </source>
</evidence>
<evidence type="ECO:0000256" key="6">
    <source>
        <dbReference type="ARBA" id="ARBA00022801"/>
    </source>
</evidence>
<dbReference type="GO" id="GO:0005829">
    <property type="term" value="C:cytosol"/>
    <property type="evidence" value="ECO:0007669"/>
    <property type="project" value="TreeGrafter"/>
</dbReference>
<gene>
    <name evidence="15" type="ORF">DFL_007159</name>
</gene>
<dbReference type="Gene3D" id="3.40.140.10">
    <property type="entry name" value="Cytidine Deaminase, domain 2"/>
    <property type="match status" value="1"/>
</dbReference>
<organism evidence="15 16">
    <name type="scientific">Arthrobotrys flagrans</name>
    <name type="common">Nematode-trapping fungus</name>
    <name type="synonym">Trichothecium flagrans</name>
    <dbReference type="NCBI Taxonomy" id="97331"/>
    <lineage>
        <taxon>Eukaryota</taxon>
        <taxon>Fungi</taxon>
        <taxon>Dikarya</taxon>
        <taxon>Ascomycota</taxon>
        <taxon>Pezizomycotina</taxon>
        <taxon>Orbiliomycetes</taxon>
        <taxon>Orbiliales</taxon>
        <taxon>Orbiliaceae</taxon>
        <taxon>Arthrobotrys</taxon>
    </lineage>
</organism>
<keyword evidence="6 13" id="KW-0378">Hydrolase</keyword>
<dbReference type="RefSeq" id="XP_067488288.1">
    <property type="nucleotide sequence ID" value="XM_067636697.1"/>
</dbReference>
<dbReference type="Proteomes" id="UP000283090">
    <property type="component" value="Unassembled WGS sequence"/>
</dbReference>
<evidence type="ECO:0000313" key="16">
    <source>
        <dbReference type="Proteomes" id="UP000283090"/>
    </source>
</evidence>
<accession>A0A436ZUV2</accession>
<dbReference type="InterPro" id="IPR006262">
    <property type="entry name" value="Cyt_deam_tetra"/>
</dbReference>
<evidence type="ECO:0000256" key="7">
    <source>
        <dbReference type="ARBA" id="ARBA00022833"/>
    </source>
</evidence>
<evidence type="ECO:0000259" key="14">
    <source>
        <dbReference type="PROSITE" id="PS51747"/>
    </source>
</evidence>
<dbReference type="InterPro" id="IPR002125">
    <property type="entry name" value="CMP_dCMP_dom"/>
</dbReference>
<evidence type="ECO:0000256" key="12">
    <source>
        <dbReference type="PIRSR" id="PIRSR606262-3"/>
    </source>
</evidence>
<comment type="catalytic activity">
    <reaction evidence="9 13">
        <text>cytidine + H2O + H(+) = uridine + NH4(+)</text>
        <dbReference type="Rhea" id="RHEA:16069"/>
        <dbReference type="ChEBI" id="CHEBI:15377"/>
        <dbReference type="ChEBI" id="CHEBI:15378"/>
        <dbReference type="ChEBI" id="CHEBI:16704"/>
        <dbReference type="ChEBI" id="CHEBI:17562"/>
        <dbReference type="ChEBI" id="CHEBI:28938"/>
        <dbReference type="EC" id="3.5.4.5"/>
    </reaction>
</comment>
<comment type="similarity">
    <text evidence="3 13">Belongs to the cytidine and deoxycytidylate deaminase family.</text>
</comment>
<evidence type="ECO:0000256" key="11">
    <source>
        <dbReference type="PIRSR" id="PIRSR606262-2"/>
    </source>
</evidence>
<dbReference type="InterPro" id="IPR016193">
    <property type="entry name" value="Cytidine_deaminase-like"/>
</dbReference>
<reference evidence="15 16" key="1">
    <citation type="submission" date="2019-01" db="EMBL/GenBank/DDBJ databases">
        <title>Intercellular communication is required for trap formation in the nematode-trapping fungus Duddingtonia flagrans.</title>
        <authorList>
            <person name="Youssar L."/>
            <person name="Wernet V."/>
            <person name="Hensel N."/>
            <person name="Hildebrandt H.-G."/>
            <person name="Fischer R."/>
        </authorList>
    </citation>
    <scope>NUCLEOTIDE SEQUENCE [LARGE SCALE GENOMIC DNA]</scope>
    <source>
        <strain evidence="15 16">CBS H-5679</strain>
    </source>
</reference>
<feature type="binding site" evidence="12">
    <location>
        <position position="102"/>
    </location>
    <ligand>
        <name>Zn(2+)</name>
        <dbReference type="ChEBI" id="CHEBI:29105"/>
        <note>catalytic</note>
    </ligand>
</feature>
<evidence type="ECO:0000256" key="4">
    <source>
        <dbReference type="ARBA" id="ARBA00012783"/>
    </source>
</evidence>
<dbReference type="VEuPathDB" id="FungiDB:DFL_007159"/>
<dbReference type="FunFam" id="3.40.140.10:FF:000008">
    <property type="entry name" value="Cytidine deaminase"/>
    <property type="match status" value="1"/>
</dbReference>
<dbReference type="EMBL" id="SAEB01000009">
    <property type="protein sequence ID" value="RVD82744.1"/>
    <property type="molecule type" value="Genomic_DNA"/>
</dbReference>
<dbReference type="PROSITE" id="PS51747">
    <property type="entry name" value="CYT_DCMP_DEAMINASES_2"/>
    <property type="match status" value="1"/>
</dbReference>
<feature type="binding site" evidence="12">
    <location>
        <position position="66"/>
    </location>
    <ligand>
        <name>Zn(2+)</name>
        <dbReference type="ChEBI" id="CHEBI:29105"/>
        <note>catalytic</note>
    </ligand>
</feature>
<proteinExistence type="inferred from homology"/>
<dbReference type="GO" id="GO:0055086">
    <property type="term" value="P:nucleobase-containing small molecule metabolic process"/>
    <property type="evidence" value="ECO:0007669"/>
    <property type="project" value="UniProtKB-ARBA"/>
</dbReference>
<evidence type="ECO:0000256" key="3">
    <source>
        <dbReference type="ARBA" id="ARBA00006576"/>
    </source>
</evidence>
<evidence type="ECO:0000256" key="5">
    <source>
        <dbReference type="ARBA" id="ARBA00022723"/>
    </source>
</evidence>
<comment type="cofactor">
    <cofactor evidence="1 12 13">
        <name>Zn(2+)</name>
        <dbReference type="ChEBI" id="CHEBI:29105"/>
    </cofactor>
</comment>
<dbReference type="GO" id="GO:0004126">
    <property type="term" value="F:cytidine deaminase activity"/>
    <property type="evidence" value="ECO:0007669"/>
    <property type="project" value="UniProtKB-UniRule"/>
</dbReference>
<sequence length="155" mass="16725">MSENTTTTHGLTSTEVKTLGEHAISAKSLAYCPYSNFRVGCALLCADGSYVLGANIENASYPVTICAERTAFGKAVVEGKRESGGFRAVGVSTDISPPASPCGMCRQFIREFCDLKIPIFMWDSKGEYAVMTLEQLLPMSFGPDQLQKPDPNQGK</sequence>
<dbReference type="EC" id="3.5.4.5" evidence="4 13"/>
<name>A0A436ZUV2_ARTFL</name>
<dbReference type="AlphaFoldDB" id="A0A436ZUV2"/>
<dbReference type="InterPro" id="IPR050202">
    <property type="entry name" value="Cyt/Deoxycyt_deaminase"/>
</dbReference>
<protein>
    <recommendedName>
        <fullName evidence="4 13">Cytidine deaminase</fullName>
        <ecNumber evidence="4 13">3.5.4.5</ecNumber>
    </recommendedName>
    <alternativeName>
        <fullName evidence="8 13">Cytidine aminohydrolase</fullName>
    </alternativeName>
</protein>
<feature type="binding site" evidence="12">
    <location>
        <position position="105"/>
    </location>
    <ligand>
        <name>Zn(2+)</name>
        <dbReference type="ChEBI" id="CHEBI:29105"/>
        <note>catalytic</note>
    </ligand>
</feature>
<comment type="caution">
    <text evidence="15">The sequence shown here is derived from an EMBL/GenBank/DDBJ whole genome shotgun (WGS) entry which is preliminary data.</text>
</comment>
<dbReference type="GO" id="GO:0008270">
    <property type="term" value="F:zinc ion binding"/>
    <property type="evidence" value="ECO:0007669"/>
    <property type="project" value="UniProtKB-UniRule"/>
</dbReference>
<keyword evidence="16" id="KW-1185">Reference proteome</keyword>
<dbReference type="GeneID" id="93589470"/>
<feature type="binding site" evidence="11">
    <location>
        <begin position="55"/>
        <end position="61"/>
    </location>
    <ligand>
        <name>substrate</name>
    </ligand>
</feature>
<evidence type="ECO:0000256" key="13">
    <source>
        <dbReference type="RuleBase" id="RU364006"/>
    </source>
</evidence>
<dbReference type="PANTHER" id="PTHR11644:SF2">
    <property type="entry name" value="CYTIDINE DEAMINASE"/>
    <property type="match status" value="1"/>
</dbReference>
<evidence type="ECO:0000256" key="1">
    <source>
        <dbReference type="ARBA" id="ARBA00001947"/>
    </source>
</evidence>
<evidence type="ECO:0000313" key="15">
    <source>
        <dbReference type="EMBL" id="RVD82744.1"/>
    </source>
</evidence>
<evidence type="ECO:0000256" key="9">
    <source>
        <dbReference type="ARBA" id="ARBA00049558"/>
    </source>
</evidence>